<dbReference type="PANTHER" id="PTHR46648">
    <property type="entry name" value="HIT FAMILY PROTEIN 1"/>
    <property type="match status" value="1"/>
</dbReference>
<comment type="caution">
    <text evidence="5">The sequence shown here is derived from an EMBL/GenBank/DDBJ whole genome shotgun (WGS) entry which is preliminary data.</text>
</comment>
<dbReference type="Pfam" id="PF01230">
    <property type="entry name" value="HIT"/>
    <property type="match status" value="1"/>
</dbReference>
<dbReference type="GO" id="GO:0003824">
    <property type="term" value="F:catalytic activity"/>
    <property type="evidence" value="ECO:0007669"/>
    <property type="project" value="InterPro"/>
</dbReference>
<dbReference type="InterPro" id="IPR036265">
    <property type="entry name" value="HIT-like_sf"/>
</dbReference>
<dbReference type="EMBL" id="PFCP01000042">
    <property type="protein sequence ID" value="PIR68892.1"/>
    <property type="molecule type" value="Genomic_DNA"/>
</dbReference>
<dbReference type="AlphaFoldDB" id="A0A2J0JII9"/>
<feature type="active site" description="Tele-AMP-histidine intermediate" evidence="1">
    <location>
        <position position="96"/>
    </location>
</feature>
<dbReference type="Proteomes" id="UP000228613">
    <property type="component" value="Unassembled WGS sequence"/>
</dbReference>
<dbReference type="SUPFAM" id="SSF54197">
    <property type="entry name" value="HIT-like"/>
    <property type="match status" value="1"/>
</dbReference>
<dbReference type="PROSITE" id="PS51084">
    <property type="entry name" value="HIT_2"/>
    <property type="match status" value="1"/>
</dbReference>
<evidence type="ECO:0000256" key="2">
    <source>
        <dbReference type="PIRSR" id="PIRSR601310-3"/>
    </source>
</evidence>
<accession>A0A2J0JII9</accession>
<organism evidence="5 6">
    <name type="scientific">Candidatus Nomurabacteria bacterium CG10_big_fil_rev_8_21_14_0_10_03_31_7</name>
    <dbReference type="NCBI Taxonomy" id="1974730"/>
    <lineage>
        <taxon>Bacteria</taxon>
        <taxon>Candidatus Nomuraibacteriota</taxon>
    </lineage>
</organism>
<dbReference type="GO" id="GO:0009117">
    <property type="term" value="P:nucleotide metabolic process"/>
    <property type="evidence" value="ECO:0007669"/>
    <property type="project" value="TreeGrafter"/>
</dbReference>
<dbReference type="PANTHER" id="PTHR46648:SF1">
    <property type="entry name" value="ADENOSINE 5'-MONOPHOSPHORAMIDASE HNT1"/>
    <property type="match status" value="1"/>
</dbReference>
<protein>
    <submittedName>
        <fullName evidence="5">HIT family protein</fullName>
    </submittedName>
</protein>
<feature type="domain" description="HIT" evidence="4">
    <location>
        <begin position="7"/>
        <end position="109"/>
    </location>
</feature>
<gene>
    <name evidence="5" type="ORF">COU48_01600</name>
</gene>
<dbReference type="Gene3D" id="3.30.428.10">
    <property type="entry name" value="HIT-like"/>
    <property type="match status" value="1"/>
</dbReference>
<dbReference type="InterPro" id="IPR011146">
    <property type="entry name" value="HIT-like"/>
</dbReference>
<feature type="short sequence motif" description="Histidine triad motif" evidence="2 3">
    <location>
        <begin position="94"/>
        <end position="98"/>
    </location>
</feature>
<reference evidence="6" key="1">
    <citation type="submission" date="2017-09" db="EMBL/GenBank/DDBJ databases">
        <title>Depth-based differentiation of microbial function through sediment-hosted aquifers and enrichment of novel symbionts in the deep terrestrial subsurface.</title>
        <authorList>
            <person name="Probst A.J."/>
            <person name="Ladd B."/>
            <person name="Jarett J.K."/>
            <person name="Geller-Mcgrath D.E."/>
            <person name="Sieber C.M.K."/>
            <person name="Emerson J.B."/>
            <person name="Anantharaman K."/>
            <person name="Thomas B.C."/>
            <person name="Malmstrom R."/>
            <person name="Stieglmeier M."/>
            <person name="Klingl A."/>
            <person name="Woyke T."/>
            <person name="Ryan C.M."/>
            <person name="Banfield J.F."/>
        </authorList>
    </citation>
    <scope>NUCLEOTIDE SEQUENCE [LARGE SCALE GENOMIC DNA]</scope>
</reference>
<evidence type="ECO:0000256" key="3">
    <source>
        <dbReference type="PROSITE-ProRule" id="PRU00464"/>
    </source>
</evidence>
<evidence type="ECO:0000256" key="1">
    <source>
        <dbReference type="PIRSR" id="PIRSR601310-1"/>
    </source>
</evidence>
<sequence>MLMQNCIFCKISNGDIPSEKIYEDKNFISFLDIQPVSHGHILIIPKKHTIWMQEVDDETISEIFKLSKKLMLGIKKGLNCDYVQLSVSGTDIPHFHIHLIPRYFNDGLSEWPTKTYEEGQSSETAKKITQVL</sequence>
<dbReference type="InterPro" id="IPR001310">
    <property type="entry name" value="Histidine_triad_HIT"/>
</dbReference>
<evidence type="ECO:0000313" key="6">
    <source>
        <dbReference type="Proteomes" id="UP000228613"/>
    </source>
</evidence>
<evidence type="ECO:0000259" key="4">
    <source>
        <dbReference type="PROSITE" id="PS51084"/>
    </source>
</evidence>
<proteinExistence type="predicted"/>
<dbReference type="PRINTS" id="PR00332">
    <property type="entry name" value="HISTRIAD"/>
</dbReference>
<name>A0A2J0JII9_9BACT</name>
<evidence type="ECO:0000313" key="5">
    <source>
        <dbReference type="EMBL" id="PIR68892.1"/>
    </source>
</evidence>